<comment type="subcellular location">
    <subcellularLocation>
        <location evidence="1">Membrane</location>
        <topology evidence="1">Multi-pass membrane protein</topology>
    </subcellularLocation>
</comment>
<dbReference type="GO" id="GO:0055085">
    <property type="term" value="P:transmembrane transport"/>
    <property type="evidence" value="ECO:0007669"/>
    <property type="project" value="TreeGrafter"/>
</dbReference>
<dbReference type="InterPro" id="IPR002549">
    <property type="entry name" value="AI-2E-like"/>
</dbReference>
<accession>A0A512BGQ2</accession>
<dbReference type="OrthoDB" id="5761230at2"/>
<gene>
    <name evidence="7" type="ORF">SAE01_36340</name>
</gene>
<evidence type="ECO:0000256" key="6">
    <source>
        <dbReference type="SAM" id="Phobius"/>
    </source>
</evidence>
<evidence type="ECO:0000313" key="7">
    <source>
        <dbReference type="EMBL" id="GEO11138.1"/>
    </source>
</evidence>
<feature type="transmembrane region" description="Helical" evidence="6">
    <location>
        <begin position="42"/>
        <end position="62"/>
    </location>
</feature>
<feature type="transmembrane region" description="Helical" evidence="6">
    <location>
        <begin position="210"/>
        <end position="242"/>
    </location>
</feature>
<keyword evidence="8" id="KW-1185">Reference proteome</keyword>
<feature type="transmembrane region" description="Helical" evidence="6">
    <location>
        <begin position="18"/>
        <end position="36"/>
    </location>
</feature>
<name>A0A512BGQ2_9BACT</name>
<evidence type="ECO:0000256" key="4">
    <source>
        <dbReference type="ARBA" id="ARBA00022989"/>
    </source>
</evidence>
<dbReference type="PANTHER" id="PTHR21716">
    <property type="entry name" value="TRANSMEMBRANE PROTEIN"/>
    <property type="match status" value="1"/>
</dbReference>
<dbReference type="EMBL" id="BJYT01000016">
    <property type="protein sequence ID" value="GEO11138.1"/>
    <property type="molecule type" value="Genomic_DNA"/>
</dbReference>
<comment type="similarity">
    <text evidence="2">Belongs to the autoinducer-2 exporter (AI-2E) (TC 2.A.86) family.</text>
</comment>
<reference evidence="7 8" key="1">
    <citation type="submission" date="2019-07" db="EMBL/GenBank/DDBJ databases">
        <title>Whole genome shotgun sequence of Segetibacter aerophilus NBRC 106135.</title>
        <authorList>
            <person name="Hosoyama A."/>
            <person name="Uohara A."/>
            <person name="Ohji S."/>
            <person name="Ichikawa N."/>
        </authorList>
    </citation>
    <scope>NUCLEOTIDE SEQUENCE [LARGE SCALE GENOMIC DNA]</scope>
    <source>
        <strain evidence="7 8">NBRC 106135</strain>
    </source>
</reference>
<dbReference type="Pfam" id="PF01594">
    <property type="entry name" value="AI-2E_transport"/>
    <property type="match status" value="1"/>
</dbReference>
<dbReference type="PANTHER" id="PTHR21716:SF62">
    <property type="entry name" value="TRANSPORT PROTEIN YDBI-RELATED"/>
    <property type="match status" value="1"/>
</dbReference>
<evidence type="ECO:0000313" key="8">
    <source>
        <dbReference type="Proteomes" id="UP000321513"/>
    </source>
</evidence>
<keyword evidence="4 6" id="KW-1133">Transmembrane helix</keyword>
<dbReference type="GO" id="GO:0016020">
    <property type="term" value="C:membrane"/>
    <property type="evidence" value="ECO:0007669"/>
    <property type="project" value="UniProtKB-SubCell"/>
</dbReference>
<feature type="transmembrane region" description="Helical" evidence="6">
    <location>
        <begin position="74"/>
        <end position="93"/>
    </location>
</feature>
<protein>
    <submittedName>
        <fullName evidence="7">AI-2E family transporter</fullName>
    </submittedName>
</protein>
<evidence type="ECO:0000256" key="3">
    <source>
        <dbReference type="ARBA" id="ARBA00022692"/>
    </source>
</evidence>
<keyword evidence="5 6" id="KW-0472">Membrane</keyword>
<dbReference type="RefSeq" id="WP_147205247.1">
    <property type="nucleotide sequence ID" value="NZ_BJYT01000016.1"/>
</dbReference>
<sequence>MDLPSEKPHEQLSFQQKVWITCSITALFVIFIWFFIATFNVFLLILAGALIALFFHGFAYLIQNRLHLTHKVSLLISIISTFVIIGLLFWFMGARIQAQVTELAKTLPATINTAKQQLSTTSLGQKLLEKTSSEDVYNKGYAFVSKFFNSTFGVFTDTYIVLFLGLFFTGAPKTYIEGFLQLIPKRAKKGTRDTISKVGFTLTKWLKGQVFSMVIVAILKGVALAVLGIPMATALALIAGILNFIPNFGPLISMFPAILIALTLGINKAILVTVVYLVIQIFDGNVITPSIQRKLINMPAALIIIAQLFMGYFAGVWGLILATPIVAILIVVVQEVYVKKINE</sequence>
<comment type="caution">
    <text evidence="7">The sequence shown here is derived from an EMBL/GenBank/DDBJ whole genome shotgun (WGS) entry which is preliminary data.</text>
</comment>
<organism evidence="7 8">
    <name type="scientific">Segetibacter aerophilus</name>
    <dbReference type="NCBI Taxonomy" id="670293"/>
    <lineage>
        <taxon>Bacteria</taxon>
        <taxon>Pseudomonadati</taxon>
        <taxon>Bacteroidota</taxon>
        <taxon>Chitinophagia</taxon>
        <taxon>Chitinophagales</taxon>
        <taxon>Chitinophagaceae</taxon>
        <taxon>Segetibacter</taxon>
    </lineage>
</organism>
<dbReference type="Proteomes" id="UP000321513">
    <property type="component" value="Unassembled WGS sequence"/>
</dbReference>
<feature type="transmembrane region" description="Helical" evidence="6">
    <location>
        <begin position="300"/>
        <end position="333"/>
    </location>
</feature>
<evidence type="ECO:0000256" key="1">
    <source>
        <dbReference type="ARBA" id="ARBA00004141"/>
    </source>
</evidence>
<feature type="transmembrane region" description="Helical" evidence="6">
    <location>
        <begin position="147"/>
        <end position="168"/>
    </location>
</feature>
<evidence type="ECO:0000256" key="2">
    <source>
        <dbReference type="ARBA" id="ARBA00009773"/>
    </source>
</evidence>
<proteinExistence type="inferred from homology"/>
<keyword evidence="3 6" id="KW-0812">Transmembrane</keyword>
<feature type="transmembrane region" description="Helical" evidence="6">
    <location>
        <begin position="254"/>
        <end position="279"/>
    </location>
</feature>
<evidence type="ECO:0000256" key="5">
    <source>
        <dbReference type="ARBA" id="ARBA00023136"/>
    </source>
</evidence>
<dbReference type="AlphaFoldDB" id="A0A512BGQ2"/>